<dbReference type="InterPro" id="IPR001304">
    <property type="entry name" value="C-type_lectin-like"/>
</dbReference>
<dbReference type="Pfam" id="PF00059">
    <property type="entry name" value="Lectin_C"/>
    <property type="match status" value="1"/>
</dbReference>
<reference evidence="5" key="2">
    <citation type="submission" date="2025-08" db="UniProtKB">
        <authorList>
            <consortium name="Ensembl"/>
        </authorList>
    </citation>
    <scope>IDENTIFICATION</scope>
</reference>
<dbReference type="SMART" id="SM00034">
    <property type="entry name" value="CLECT"/>
    <property type="match status" value="1"/>
</dbReference>
<evidence type="ECO:0000256" key="3">
    <source>
        <dbReference type="SAM" id="Phobius"/>
    </source>
</evidence>
<keyword evidence="3" id="KW-0812">Transmembrane</keyword>
<organism evidence="5 6">
    <name type="scientific">Pygocentrus nattereri</name>
    <name type="common">Red-bellied piranha</name>
    <dbReference type="NCBI Taxonomy" id="42514"/>
    <lineage>
        <taxon>Eukaryota</taxon>
        <taxon>Metazoa</taxon>
        <taxon>Chordata</taxon>
        <taxon>Craniata</taxon>
        <taxon>Vertebrata</taxon>
        <taxon>Euteleostomi</taxon>
        <taxon>Actinopterygii</taxon>
        <taxon>Neopterygii</taxon>
        <taxon>Teleostei</taxon>
        <taxon>Ostariophysi</taxon>
        <taxon>Characiformes</taxon>
        <taxon>Characoidei</taxon>
        <taxon>Pygocentrus</taxon>
    </lineage>
</organism>
<evidence type="ECO:0000256" key="1">
    <source>
        <dbReference type="ARBA" id="ARBA00022734"/>
    </source>
</evidence>
<dbReference type="SUPFAM" id="SSF56436">
    <property type="entry name" value="C-type lectin-like"/>
    <property type="match status" value="1"/>
</dbReference>
<dbReference type="InterPro" id="IPR050111">
    <property type="entry name" value="C-type_lectin/snaclec_domain"/>
</dbReference>
<dbReference type="Ensembl" id="ENSPNAT00000054095.1">
    <property type="protein sequence ID" value="ENSPNAP00000050748.1"/>
    <property type="gene ID" value="ENSPNAG00000034124.1"/>
</dbReference>
<dbReference type="PROSITE" id="PS00615">
    <property type="entry name" value="C_TYPE_LECTIN_1"/>
    <property type="match status" value="1"/>
</dbReference>
<dbReference type="InterPro" id="IPR016186">
    <property type="entry name" value="C-type_lectin-like/link_sf"/>
</dbReference>
<evidence type="ECO:0000313" key="6">
    <source>
        <dbReference type="Proteomes" id="UP001501920"/>
    </source>
</evidence>
<name>A0AAR2JFD0_PYGNA</name>
<evidence type="ECO:0000313" key="5">
    <source>
        <dbReference type="Ensembl" id="ENSPNAP00000050748.1"/>
    </source>
</evidence>
<dbReference type="GeneID" id="108414319"/>
<evidence type="ECO:0000256" key="2">
    <source>
        <dbReference type="ARBA" id="ARBA00023157"/>
    </source>
</evidence>
<dbReference type="InterPro" id="IPR033989">
    <property type="entry name" value="CD209-like_CTLD"/>
</dbReference>
<dbReference type="AlphaFoldDB" id="A0AAR2JFD0"/>
<dbReference type="InterPro" id="IPR016187">
    <property type="entry name" value="CTDL_fold"/>
</dbReference>
<keyword evidence="1" id="KW-0430">Lectin</keyword>
<dbReference type="GeneTree" id="ENSGT01020000230338"/>
<proteinExistence type="predicted"/>
<dbReference type="InterPro" id="IPR018378">
    <property type="entry name" value="C-type_lectin_CS"/>
</dbReference>
<feature type="transmembrane region" description="Helical" evidence="3">
    <location>
        <begin position="78"/>
        <end position="99"/>
    </location>
</feature>
<keyword evidence="3" id="KW-0472">Membrane</keyword>
<feature type="domain" description="C-type lectin" evidence="4">
    <location>
        <begin position="129"/>
        <end position="247"/>
    </location>
</feature>
<dbReference type="PROSITE" id="PS50041">
    <property type="entry name" value="C_TYPE_LECTIN_2"/>
    <property type="match status" value="1"/>
</dbReference>
<dbReference type="Gene3D" id="3.10.100.10">
    <property type="entry name" value="Mannose-Binding Protein A, subunit A"/>
    <property type="match status" value="1"/>
</dbReference>
<protein>
    <recommendedName>
        <fullName evidence="4">C-type lectin domain-containing protein</fullName>
    </recommendedName>
</protein>
<dbReference type="CDD" id="cd03590">
    <property type="entry name" value="CLECT_DC-SIGN_like"/>
    <property type="match status" value="1"/>
</dbReference>
<evidence type="ECO:0000259" key="4">
    <source>
        <dbReference type="PROSITE" id="PS50041"/>
    </source>
</evidence>
<sequence length="252" mass="28925">MRANFHIKIRISEEARMDVREDVNKISIRAAEKIPLPDNSCNVYEEMKGGRVECQIRRNNKKQQSSAHEKLMSRCLRLTTVCLGLLCVLLMTAVTLLYARLTEQSNLLQNTNTKLSYLEKAIQEGWRAFNSSLYFISNEKRSWTESREDCTERGADLVIINSREEQEFVDSFCSSKDASVFIGLTDAESEGIWKWVDGSALTTAYWMNGQPNNGGWKGRQDCAVTRSEAGKRWNDKPCQDLLYWICEKKLIS</sequence>
<dbReference type="PANTHER" id="PTHR22803">
    <property type="entry name" value="MANNOSE, PHOSPHOLIPASE, LECTIN RECEPTOR RELATED"/>
    <property type="match status" value="1"/>
</dbReference>
<reference evidence="5" key="3">
    <citation type="submission" date="2025-09" db="UniProtKB">
        <authorList>
            <consortium name="Ensembl"/>
        </authorList>
    </citation>
    <scope>IDENTIFICATION</scope>
</reference>
<dbReference type="GO" id="GO:0030246">
    <property type="term" value="F:carbohydrate binding"/>
    <property type="evidence" value="ECO:0007669"/>
    <property type="project" value="UniProtKB-KW"/>
</dbReference>
<dbReference type="RefSeq" id="XP_017542659.1">
    <property type="nucleotide sequence ID" value="XM_017687170.2"/>
</dbReference>
<accession>A0AAR2JFD0</accession>
<keyword evidence="6" id="KW-1185">Reference proteome</keyword>
<keyword evidence="2" id="KW-1015">Disulfide bond</keyword>
<keyword evidence="3" id="KW-1133">Transmembrane helix</keyword>
<dbReference type="Proteomes" id="UP001501920">
    <property type="component" value="Chromosome 22"/>
</dbReference>
<reference evidence="5 6" key="1">
    <citation type="submission" date="2020-10" db="EMBL/GenBank/DDBJ databases">
        <title>Pygocentrus nattereri (red-bellied piranha) genome, fPygNat1, primary haplotype.</title>
        <authorList>
            <person name="Myers G."/>
            <person name="Meyer A."/>
            <person name="Karagic N."/>
            <person name="Pippel M."/>
            <person name="Winkler S."/>
            <person name="Tracey A."/>
            <person name="Wood J."/>
            <person name="Formenti G."/>
            <person name="Howe K."/>
            <person name="Fedrigo O."/>
            <person name="Jarvis E.D."/>
        </authorList>
    </citation>
    <scope>NUCLEOTIDE SEQUENCE [LARGE SCALE GENOMIC DNA]</scope>
</reference>